<evidence type="ECO:0000256" key="7">
    <source>
        <dbReference type="ARBA" id="ARBA00022676"/>
    </source>
</evidence>
<evidence type="ECO:0000256" key="17">
    <source>
        <dbReference type="SAM" id="MobiDB-lite"/>
    </source>
</evidence>
<evidence type="ECO:0000256" key="15">
    <source>
        <dbReference type="ARBA" id="ARBA00030679"/>
    </source>
</evidence>
<evidence type="ECO:0000256" key="4">
    <source>
        <dbReference type="ARBA" id="ARBA00004922"/>
    </source>
</evidence>
<evidence type="ECO:0000313" key="20">
    <source>
        <dbReference type="EMBL" id="AUV83812.1"/>
    </source>
</evidence>
<feature type="region of interest" description="Disordered" evidence="17">
    <location>
        <begin position="444"/>
        <end position="473"/>
    </location>
</feature>
<evidence type="ECO:0000256" key="12">
    <source>
        <dbReference type="ARBA" id="ARBA00022989"/>
    </source>
</evidence>
<dbReference type="PANTHER" id="PTHR13872:SF1">
    <property type="entry name" value="DOLICHYL-DIPHOSPHOOLIGOSACCHARIDE--PROTEIN GLYCOSYLTRANSFERASE SUBUNIT STT3B"/>
    <property type="match status" value="1"/>
</dbReference>
<keyword evidence="12 18" id="KW-1133">Transmembrane helix</keyword>
<feature type="transmembrane region" description="Helical" evidence="18">
    <location>
        <begin position="272"/>
        <end position="296"/>
    </location>
</feature>
<feature type="transmembrane region" description="Helical" evidence="18">
    <location>
        <begin position="244"/>
        <end position="266"/>
    </location>
</feature>
<feature type="transmembrane region" description="Helical" evidence="18">
    <location>
        <begin position="93"/>
        <end position="110"/>
    </location>
</feature>
<keyword evidence="13 18" id="KW-0472">Membrane</keyword>
<dbReference type="GO" id="GO:0004576">
    <property type="term" value="F:oligosaccharyl transferase activity"/>
    <property type="evidence" value="ECO:0007669"/>
    <property type="project" value="InterPro"/>
</dbReference>
<feature type="transmembrane region" description="Helical" evidence="18">
    <location>
        <begin position="219"/>
        <end position="237"/>
    </location>
</feature>
<keyword evidence="14" id="KW-0464">Manganese</keyword>
<comment type="similarity">
    <text evidence="5">Belongs to the STT3 family.</text>
</comment>
<feature type="transmembrane region" description="Helical" evidence="18">
    <location>
        <begin position="196"/>
        <end position="213"/>
    </location>
</feature>
<keyword evidence="10" id="KW-0479">Metal-binding</keyword>
<evidence type="ECO:0000256" key="3">
    <source>
        <dbReference type="ARBA" id="ARBA00004651"/>
    </source>
</evidence>
<feature type="transmembrane region" description="Helical" evidence="18">
    <location>
        <begin position="141"/>
        <end position="158"/>
    </location>
</feature>
<dbReference type="UniPathway" id="UPA00378"/>
<comment type="cofactor">
    <cofactor evidence="2">
        <name>Mg(2+)</name>
        <dbReference type="ChEBI" id="CHEBI:18420"/>
    </cofactor>
</comment>
<dbReference type="AlphaFoldDB" id="A0A2I8VPG9"/>
<sequence length="941" mass="97778">MQDTSTSTPSGARGRLGVALSHVRARPVVVSLVAVLLVALLARSYIYGAVFRDGAVVFLANDPYYYRFVVERHVAGAGGDLGALLRYGERDPFLVVALALCVSLLGGVEAAPVVLAWYPVVVGVATVALVYVLARLVSSSRLVGVVAAVALALTPAHVVRTALGFSDHHAADFLWLVVGATLLLLLWRVSSSRRRLGLAAALAVVLAVQVSSWEAGVMLVLPAALAVVLGSVLDVAADRRPRAGLAAAASFTGAALLVAVVFWTLGWQTVGVVLAFALLAACVVLSVVALAAIGAVGRSARPALGIGAVPVVVGLVVAAAALDERFAPVRSLFAAGAAFLDGSSGTGIAETVSLVGGPLGPLTGPLSLFGLLLFVALPALVVTSVRALRTRDVAGAVVATYAWYFLASALVQRRFAGELSPFVAVFVGLALVALARWTGVLPTSAASSASPSAGTADTTNTTDTADTDSGSRFTPLPRAVRRYGPAAFSVLLALLVVTSSGVLAVKLNQSVATDAEYDAAAAIRGYAVDRDLSYPRSYVLSPLGSNRLFNYEVNAEAIPELSYRYAEAHYATFVRSDSPDRQYWRHHERVGFVVTTDDVTAAAPASNWVRLHQRLGSRADGVEGTGHYRLVYASADDSVKAFALVPGAVVAGTADPGERVSLSLPVTVGDRSFVYSRETTTTDVGWYAVTVPYPGTYVVDGRAVTVTEADVLDGRFVSQTPATSSAHWSFDAGRGDVAFDPVGGFHGRVLGPTWTDGGLSFGGTGSVVVPDGPTPTAETGLALTVQFTGVEDLHRESPEPARFQRIVSTAPASRYTTTDGYQLGLVDGHIVGAVGDGDGAVDVRGPAVDDGAPHTVSLLWDGQVVRLVVDGAVVDAAPYAGGVTPTETLVVGGTTDDRYLFRGVVTDVRLDLVRASTPPKTTRREQRASEPVVRSASVDAF</sequence>
<dbReference type="Pfam" id="PF02516">
    <property type="entry name" value="STT3"/>
    <property type="match status" value="1"/>
</dbReference>
<evidence type="ECO:0000256" key="6">
    <source>
        <dbReference type="ARBA" id="ARBA00012602"/>
    </source>
</evidence>
<dbReference type="KEGG" id="srub:C2R22_20965"/>
<dbReference type="OrthoDB" id="313284at2157"/>
<feature type="transmembrane region" description="Helical" evidence="18">
    <location>
        <begin position="170"/>
        <end position="189"/>
    </location>
</feature>
<dbReference type="RefSeq" id="WP_103427501.1">
    <property type="nucleotide sequence ID" value="NZ_CP026309.1"/>
</dbReference>
<dbReference type="Pfam" id="PF02210">
    <property type="entry name" value="Laminin_G_2"/>
    <property type="match status" value="1"/>
</dbReference>
<protein>
    <recommendedName>
        <fullName evidence="6">dolichyl-phosphooligosaccharide-protein glycotransferase</fullName>
        <ecNumber evidence="6">2.4.99.21</ecNumber>
    </recommendedName>
    <alternativeName>
        <fullName evidence="15">Oligosaccharyl transferase</fullName>
    </alternativeName>
</protein>
<feature type="compositionally biased region" description="Low complexity" evidence="17">
    <location>
        <begin position="444"/>
        <end position="468"/>
    </location>
</feature>
<dbReference type="InterPro" id="IPR001791">
    <property type="entry name" value="Laminin_G"/>
</dbReference>
<dbReference type="CDD" id="cd00110">
    <property type="entry name" value="LamG"/>
    <property type="match status" value="1"/>
</dbReference>
<dbReference type="InterPro" id="IPR041154">
    <property type="entry name" value="AglB_P1"/>
</dbReference>
<gene>
    <name evidence="20" type="ORF">C2R22_20965</name>
</gene>
<dbReference type="EMBL" id="CP026309">
    <property type="protein sequence ID" value="AUV83812.1"/>
    <property type="molecule type" value="Genomic_DNA"/>
</dbReference>
<keyword evidence="7" id="KW-0328">Glycosyltransferase</keyword>
<dbReference type="Proteomes" id="UP000236584">
    <property type="component" value="Chromosome"/>
</dbReference>
<comment type="cofactor">
    <cofactor evidence="1">
        <name>Mn(2+)</name>
        <dbReference type="ChEBI" id="CHEBI:29035"/>
    </cofactor>
</comment>
<evidence type="ECO:0000256" key="14">
    <source>
        <dbReference type="ARBA" id="ARBA00023211"/>
    </source>
</evidence>
<evidence type="ECO:0000256" key="16">
    <source>
        <dbReference type="ARBA" id="ARBA00034066"/>
    </source>
</evidence>
<reference evidence="20 21" key="1">
    <citation type="submission" date="2018-01" db="EMBL/GenBank/DDBJ databases">
        <title>Complete genome sequence of Salinigranum rubrum GX10T, an extremely halophilic archaeon isolated from a marine solar saltern.</title>
        <authorList>
            <person name="Han S."/>
        </authorList>
    </citation>
    <scope>NUCLEOTIDE SEQUENCE [LARGE SCALE GENOMIC DNA]</scope>
    <source>
        <strain evidence="20 21">GX10</strain>
    </source>
</reference>
<evidence type="ECO:0000256" key="9">
    <source>
        <dbReference type="ARBA" id="ARBA00022692"/>
    </source>
</evidence>
<dbReference type="GO" id="GO:0046872">
    <property type="term" value="F:metal ion binding"/>
    <property type="evidence" value="ECO:0007669"/>
    <property type="project" value="UniProtKB-KW"/>
</dbReference>
<dbReference type="GeneID" id="35594619"/>
<accession>A0A2I8VPG9</accession>
<dbReference type="Gene3D" id="2.60.40.3390">
    <property type="match status" value="1"/>
</dbReference>
<feature type="transmembrane region" description="Helical" evidence="18">
    <location>
        <begin position="303"/>
        <end position="322"/>
    </location>
</feature>
<evidence type="ECO:0000256" key="10">
    <source>
        <dbReference type="ARBA" id="ARBA00022723"/>
    </source>
</evidence>
<organism evidence="20 21">
    <name type="scientific">Salinigranum rubrum</name>
    <dbReference type="NCBI Taxonomy" id="755307"/>
    <lineage>
        <taxon>Archaea</taxon>
        <taxon>Methanobacteriati</taxon>
        <taxon>Methanobacteriota</taxon>
        <taxon>Stenosarchaea group</taxon>
        <taxon>Halobacteria</taxon>
        <taxon>Halobacteriales</taxon>
        <taxon>Haloferacaceae</taxon>
        <taxon>Salinigranum</taxon>
    </lineage>
</organism>
<keyword evidence="8" id="KW-0808">Transferase</keyword>
<dbReference type="InterPro" id="IPR048307">
    <property type="entry name" value="STT3_N"/>
</dbReference>
<evidence type="ECO:0000313" key="21">
    <source>
        <dbReference type="Proteomes" id="UP000236584"/>
    </source>
</evidence>
<feature type="transmembrane region" description="Helical" evidence="18">
    <location>
        <begin position="393"/>
        <end position="413"/>
    </location>
</feature>
<feature type="region of interest" description="Disordered" evidence="17">
    <location>
        <begin position="916"/>
        <end position="941"/>
    </location>
</feature>
<feature type="transmembrane region" description="Helical" evidence="18">
    <location>
        <begin position="116"/>
        <end position="134"/>
    </location>
</feature>
<dbReference type="EC" id="2.4.99.21" evidence="6"/>
<keyword evidence="21" id="KW-1185">Reference proteome</keyword>
<proteinExistence type="inferred from homology"/>
<keyword evidence="9 18" id="KW-0812">Transmembrane</keyword>
<comment type="catalytic activity">
    <reaction evidence="16">
        <text>an archaeal dolichyl phosphooligosaccharide + [protein]-L-asparagine = an archaeal dolichyl phosphate + a glycoprotein with the oligosaccharide chain attached by N-beta-D-glycosyl linkage to a protein L-asparagine.</text>
        <dbReference type="EC" id="2.4.99.21"/>
    </reaction>
</comment>
<comment type="pathway">
    <text evidence="4">Protein modification; protein glycosylation.</text>
</comment>
<feature type="transmembrane region" description="Helical" evidence="18">
    <location>
        <begin position="419"/>
        <end position="437"/>
    </location>
</feature>
<dbReference type="Pfam" id="PF18079">
    <property type="entry name" value="AglB_L1"/>
    <property type="match status" value="1"/>
</dbReference>
<feature type="transmembrane region" description="Helical" evidence="18">
    <location>
        <begin position="486"/>
        <end position="505"/>
    </location>
</feature>
<feature type="transmembrane region" description="Helical" evidence="18">
    <location>
        <begin position="25"/>
        <end position="42"/>
    </location>
</feature>
<evidence type="ECO:0000256" key="8">
    <source>
        <dbReference type="ARBA" id="ARBA00022679"/>
    </source>
</evidence>
<dbReference type="GO" id="GO:0005886">
    <property type="term" value="C:plasma membrane"/>
    <property type="evidence" value="ECO:0007669"/>
    <property type="project" value="UniProtKB-SubCell"/>
</dbReference>
<dbReference type="Gene3D" id="2.60.120.200">
    <property type="match status" value="1"/>
</dbReference>
<name>A0A2I8VPG9_9EURY</name>
<dbReference type="InterPro" id="IPR013320">
    <property type="entry name" value="ConA-like_dom_sf"/>
</dbReference>
<evidence type="ECO:0000256" key="13">
    <source>
        <dbReference type="ARBA" id="ARBA00023136"/>
    </source>
</evidence>
<feature type="transmembrane region" description="Helical" evidence="18">
    <location>
        <begin position="362"/>
        <end position="381"/>
    </location>
</feature>
<dbReference type="InterPro" id="IPR003674">
    <property type="entry name" value="Oligo_trans_STT3"/>
</dbReference>
<keyword evidence="11" id="KW-0460">Magnesium</keyword>
<evidence type="ECO:0000256" key="1">
    <source>
        <dbReference type="ARBA" id="ARBA00001936"/>
    </source>
</evidence>
<comment type="subcellular location">
    <subcellularLocation>
        <location evidence="3">Cell membrane</location>
        <topology evidence="3">Multi-pass membrane protein</topology>
    </subcellularLocation>
</comment>
<evidence type="ECO:0000256" key="11">
    <source>
        <dbReference type="ARBA" id="ARBA00022842"/>
    </source>
</evidence>
<feature type="domain" description="Laminin G" evidence="19">
    <location>
        <begin position="779"/>
        <end position="913"/>
    </location>
</feature>
<dbReference type="PANTHER" id="PTHR13872">
    <property type="entry name" value="DOLICHYL-DIPHOSPHOOLIGOSACCHARIDE--PROTEIN GLYCOSYLTRANSFERASE SUBUNIT"/>
    <property type="match status" value="1"/>
</dbReference>
<dbReference type="SMART" id="SM00282">
    <property type="entry name" value="LamG"/>
    <property type="match status" value="1"/>
</dbReference>
<evidence type="ECO:0000256" key="5">
    <source>
        <dbReference type="ARBA" id="ARBA00010810"/>
    </source>
</evidence>
<dbReference type="SUPFAM" id="SSF49899">
    <property type="entry name" value="Concanavalin A-like lectins/glucanases"/>
    <property type="match status" value="1"/>
</dbReference>
<evidence type="ECO:0000256" key="18">
    <source>
        <dbReference type="SAM" id="Phobius"/>
    </source>
</evidence>
<evidence type="ECO:0000256" key="2">
    <source>
        <dbReference type="ARBA" id="ARBA00001946"/>
    </source>
</evidence>
<evidence type="ECO:0000259" key="19">
    <source>
        <dbReference type="SMART" id="SM00282"/>
    </source>
</evidence>